<dbReference type="InterPro" id="IPR022383">
    <property type="entry name" value="Lactate/malate_DH_C"/>
</dbReference>
<dbReference type="GO" id="GO:0019752">
    <property type="term" value="P:carboxylic acid metabolic process"/>
    <property type="evidence" value="ECO:0007669"/>
    <property type="project" value="InterPro"/>
</dbReference>
<dbReference type="InterPro" id="IPR001557">
    <property type="entry name" value="L-lactate/malate_DH"/>
</dbReference>
<dbReference type="Gene3D" id="3.90.110.10">
    <property type="entry name" value="Lactate dehydrogenase/glycoside hydrolase, family 4, C-terminal"/>
    <property type="match status" value="1"/>
</dbReference>
<evidence type="ECO:0000313" key="15">
    <source>
        <dbReference type="Proteomes" id="UP001152799"/>
    </source>
</evidence>
<dbReference type="OrthoDB" id="755699at2759"/>
<evidence type="ECO:0000256" key="9">
    <source>
        <dbReference type="PIRSR" id="PIRSR000102-1"/>
    </source>
</evidence>
<dbReference type="EMBL" id="OU892278">
    <property type="protein sequence ID" value="CAG9764100.1"/>
    <property type="molecule type" value="Genomic_DNA"/>
</dbReference>
<gene>
    <name evidence="14" type="ORF">CEUTPL_LOCUS4745</name>
</gene>
<dbReference type="PIRSF" id="PIRSF000102">
    <property type="entry name" value="Lac_mal_DH"/>
    <property type="match status" value="1"/>
</dbReference>
<evidence type="ECO:0000256" key="4">
    <source>
        <dbReference type="ARBA" id="ARBA00016075"/>
    </source>
</evidence>
<evidence type="ECO:0000256" key="8">
    <source>
        <dbReference type="ARBA" id="ARBA00048313"/>
    </source>
</evidence>
<feature type="domain" description="Lactate/malate dehydrogenase N-terminal" evidence="12">
    <location>
        <begin position="37"/>
        <end position="179"/>
    </location>
</feature>
<evidence type="ECO:0000313" key="14">
    <source>
        <dbReference type="EMBL" id="CAG9764100.1"/>
    </source>
</evidence>
<keyword evidence="7 10" id="KW-0520">NAD</keyword>
<evidence type="ECO:0000256" key="5">
    <source>
        <dbReference type="ARBA" id="ARBA00022532"/>
    </source>
</evidence>
<feature type="active site" description="Proton acceptor" evidence="9">
    <location>
        <position position="211"/>
    </location>
</feature>
<keyword evidence="5" id="KW-0816">Tricarboxylic acid cycle</keyword>
<dbReference type="SUPFAM" id="SSF56327">
    <property type="entry name" value="LDH C-terminal domain-like"/>
    <property type="match status" value="1"/>
</dbReference>
<dbReference type="InterPro" id="IPR036291">
    <property type="entry name" value="NAD(P)-bd_dom_sf"/>
</dbReference>
<comment type="similarity">
    <text evidence="1">Belongs to the LDH/MDH superfamily. MDH type 1 family.</text>
</comment>
<evidence type="ECO:0000256" key="2">
    <source>
        <dbReference type="ARBA" id="ARBA00011738"/>
    </source>
</evidence>
<dbReference type="PANTHER" id="PTHR11540">
    <property type="entry name" value="MALATE AND LACTATE DEHYDROGENASE"/>
    <property type="match status" value="1"/>
</dbReference>
<proteinExistence type="inferred from homology"/>
<evidence type="ECO:0000256" key="6">
    <source>
        <dbReference type="ARBA" id="ARBA00023002"/>
    </source>
</evidence>
<dbReference type="SUPFAM" id="SSF51735">
    <property type="entry name" value="NAD(P)-binding Rossmann-fold domains"/>
    <property type="match status" value="1"/>
</dbReference>
<reference evidence="14" key="1">
    <citation type="submission" date="2022-01" db="EMBL/GenBank/DDBJ databases">
        <authorList>
            <person name="King R."/>
        </authorList>
    </citation>
    <scope>NUCLEOTIDE SEQUENCE</scope>
</reference>
<name>A0A9N9MG27_9CUCU</name>
<keyword evidence="15" id="KW-1185">Reference proteome</keyword>
<dbReference type="PANTHER" id="PTHR11540:SF16">
    <property type="entry name" value="MALATE DEHYDROGENASE, MITOCHONDRIAL"/>
    <property type="match status" value="1"/>
</dbReference>
<evidence type="ECO:0000256" key="7">
    <source>
        <dbReference type="ARBA" id="ARBA00023027"/>
    </source>
</evidence>
<accession>A0A9N9MG27</accession>
<evidence type="ECO:0000259" key="12">
    <source>
        <dbReference type="Pfam" id="PF00056"/>
    </source>
</evidence>
<feature type="domain" description="Lactate/malate dehydrogenase C-terminal" evidence="13">
    <location>
        <begin position="181"/>
        <end position="343"/>
    </location>
</feature>
<feature type="binding site" evidence="10">
    <location>
        <position position="68"/>
    </location>
    <ligand>
        <name>NAD(+)</name>
        <dbReference type="ChEBI" id="CHEBI:57540"/>
    </ligand>
</feature>
<dbReference type="Pfam" id="PF02866">
    <property type="entry name" value="Ldh_1_C"/>
    <property type="match status" value="1"/>
</dbReference>
<dbReference type="InterPro" id="IPR015955">
    <property type="entry name" value="Lactate_DH/Glyco_Ohase_4_C"/>
</dbReference>
<organism evidence="14 15">
    <name type="scientific">Ceutorhynchus assimilis</name>
    <name type="common">cabbage seed weevil</name>
    <dbReference type="NCBI Taxonomy" id="467358"/>
    <lineage>
        <taxon>Eukaryota</taxon>
        <taxon>Metazoa</taxon>
        <taxon>Ecdysozoa</taxon>
        <taxon>Arthropoda</taxon>
        <taxon>Hexapoda</taxon>
        <taxon>Insecta</taxon>
        <taxon>Pterygota</taxon>
        <taxon>Neoptera</taxon>
        <taxon>Endopterygota</taxon>
        <taxon>Coleoptera</taxon>
        <taxon>Polyphaga</taxon>
        <taxon>Cucujiformia</taxon>
        <taxon>Curculionidae</taxon>
        <taxon>Ceutorhynchinae</taxon>
        <taxon>Ceutorhynchus</taxon>
    </lineage>
</organism>
<dbReference type="FunFam" id="3.40.50.720:FF:000268">
    <property type="entry name" value="Malate dehydrogenase"/>
    <property type="match status" value="1"/>
</dbReference>
<evidence type="ECO:0000256" key="3">
    <source>
        <dbReference type="ARBA" id="ARBA00012995"/>
    </source>
</evidence>
<keyword evidence="6 11" id="KW-0560">Oxidoreductase</keyword>
<dbReference type="GO" id="GO:0030060">
    <property type="term" value="F:L-malate dehydrogenase (NAD+) activity"/>
    <property type="evidence" value="ECO:0007669"/>
    <property type="project" value="UniProtKB-EC"/>
</dbReference>
<dbReference type="InterPro" id="IPR010097">
    <property type="entry name" value="Malate_DH_type1"/>
</dbReference>
<evidence type="ECO:0000256" key="1">
    <source>
        <dbReference type="ARBA" id="ARBA00008824"/>
    </source>
</evidence>
<dbReference type="GO" id="GO:0005739">
    <property type="term" value="C:mitochondrion"/>
    <property type="evidence" value="ECO:0007669"/>
    <property type="project" value="TreeGrafter"/>
</dbReference>
<dbReference type="AlphaFoldDB" id="A0A9N9MG27"/>
<comment type="subunit">
    <text evidence="2">Homodimer.</text>
</comment>
<dbReference type="NCBIfam" id="TIGR01772">
    <property type="entry name" value="MDH_euk_gproteo"/>
    <property type="match status" value="1"/>
</dbReference>
<evidence type="ECO:0000259" key="13">
    <source>
        <dbReference type="Pfam" id="PF02866"/>
    </source>
</evidence>
<sequence length="374" mass="40711">MNFLSKLYSICFNKALLQRQNHKMLTKSYSTGSGLLKVTIVGAAGKVGQPLALALKQSPLIDELCLHDLKPTTALGLELNHIDTRSKVTVYSGKDNLKLALKNTKVLAVVASAPGADTLSFEKMWMPNSEVIKEIMTEVRQYCPKALIAIATNPINSIMPLASEMLKKGGIFNPNGVFGVTSVDAVRANTFVANVQGLEPECVEVPVVGGHSTETIVPLLSQAKPCADFTNSEIEDITARIRMAHEDLIKLKPSESGALSSAFATARFIVSLIKALQGQPNVIEYAYVKSSVHPYLKYLSTPLLLGMYGVQKNLGFSKMTDYEQCMFDNAVTLIAKDIKRGEHSAGVHEPGPPCDPCTPIRRGQCPYDWCNIKN</sequence>
<dbReference type="InterPro" id="IPR001236">
    <property type="entry name" value="Lactate/malate_DH_N"/>
</dbReference>
<dbReference type="GO" id="GO:0070013">
    <property type="term" value="C:intracellular organelle lumen"/>
    <property type="evidence" value="ECO:0007669"/>
    <property type="project" value="UniProtKB-ARBA"/>
</dbReference>
<dbReference type="FunFam" id="3.90.110.10:FF:000009">
    <property type="entry name" value="Malate dehydrogenase"/>
    <property type="match status" value="1"/>
</dbReference>
<dbReference type="EC" id="1.1.1.37" evidence="3"/>
<dbReference type="GO" id="GO:0006099">
    <property type="term" value="P:tricarboxylic acid cycle"/>
    <property type="evidence" value="ECO:0007669"/>
    <property type="project" value="UniProtKB-KW"/>
</dbReference>
<comment type="catalytic activity">
    <reaction evidence="8">
        <text>(S)-malate + NAD(+) = oxaloacetate + NADH + H(+)</text>
        <dbReference type="Rhea" id="RHEA:21432"/>
        <dbReference type="ChEBI" id="CHEBI:15378"/>
        <dbReference type="ChEBI" id="CHEBI:15589"/>
        <dbReference type="ChEBI" id="CHEBI:16452"/>
        <dbReference type="ChEBI" id="CHEBI:57540"/>
        <dbReference type="ChEBI" id="CHEBI:57945"/>
        <dbReference type="EC" id="1.1.1.37"/>
    </reaction>
</comment>
<feature type="binding site" evidence="10">
    <location>
        <position position="128"/>
    </location>
    <ligand>
        <name>NAD(+)</name>
        <dbReference type="ChEBI" id="CHEBI:57540"/>
    </ligand>
</feature>
<dbReference type="Pfam" id="PF00056">
    <property type="entry name" value="Ldh_1_N"/>
    <property type="match status" value="1"/>
</dbReference>
<evidence type="ECO:0000256" key="11">
    <source>
        <dbReference type="RuleBase" id="RU003369"/>
    </source>
</evidence>
<dbReference type="Gene3D" id="3.40.50.720">
    <property type="entry name" value="NAD(P)-binding Rossmann-like Domain"/>
    <property type="match status" value="1"/>
</dbReference>
<dbReference type="Proteomes" id="UP001152799">
    <property type="component" value="Chromosome 2"/>
</dbReference>
<feature type="binding site" evidence="10">
    <location>
        <begin position="42"/>
        <end position="48"/>
    </location>
    <ligand>
        <name>NAD(+)</name>
        <dbReference type="ChEBI" id="CHEBI:57540"/>
    </ligand>
</feature>
<evidence type="ECO:0000256" key="10">
    <source>
        <dbReference type="PIRSR" id="PIRSR000102-3"/>
    </source>
</evidence>
<protein>
    <recommendedName>
        <fullName evidence="4">Malate dehydrogenase, mitochondrial</fullName>
        <ecNumber evidence="3">1.1.1.37</ecNumber>
    </recommendedName>
</protein>